<dbReference type="AlphaFoldDB" id="A0A1B9GBT8"/>
<dbReference type="InterPro" id="IPR044563">
    <property type="entry name" value="Sgt1-like"/>
</dbReference>
<dbReference type="CDD" id="cd06466">
    <property type="entry name" value="p23_CS_SGT1_like"/>
    <property type="match status" value="1"/>
</dbReference>
<dbReference type="Pfam" id="PF04969">
    <property type="entry name" value="CS"/>
    <property type="match status" value="1"/>
</dbReference>
<dbReference type="RefSeq" id="XP_019049535.2">
    <property type="nucleotide sequence ID" value="XM_019189973.2"/>
</dbReference>
<feature type="compositionally biased region" description="Low complexity" evidence="1">
    <location>
        <begin position="106"/>
        <end position="137"/>
    </location>
</feature>
<dbReference type="SUPFAM" id="SSF49764">
    <property type="entry name" value="HSP20-like chaperones"/>
    <property type="match status" value="1"/>
</dbReference>
<proteinExistence type="predicted"/>
<dbReference type="OrthoDB" id="1898560at2759"/>
<evidence type="ECO:0000259" key="2">
    <source>
        <dbReference type="PROSITE" id="PS51048"/>
    </source>
</evidence>
<evidence type="ECO:0000256" key="1">
    <source>
        <dbReference type="SAM" id="MobiDB-lite"/>
    </source>
</evidence>
<dbReference type="EMBL" id="KI894019">
    <property type="protein sequence ID" value="OCF28465.1"/>
    <property type="molecule type" value="Genomic_DNA"/>
</dbReference>
<sequence length="250" mass="27918">MTSKGLPSHDYYQSPTHLTLSIYIKGYAAEGIKENVKVEFEQRKIAIHLPSLSSNEVEGRSIIFEPLYDAVDEQGSTYRVLNTKIEIKLVKSSPINWPTLLSSSNPNLSSVPGQNQLPQTIPAQPSSSSQQPTQQTPKPKPELEPETKKKGKKNWDKVLEDELEEDQEESKDPNAGGDAALQKFFSQIYGNADPDTRRAMIKSFTESGGTTLSTDWSNIGKGESSHLYVCWFIGFVLGEWSKLGTYDFDR</sequence>
<dbReference type="GeneID" id="30207723"/>
<dbReference type="InterPro" id="IPR008978">
    <property type="entry name" value="HSP20-like_chaperone"/>
</dbReference>
<reference evidence="4" key="2">
    <citation type="submission" date="2014-01" db="EMBL/GenBank/DDBJ databases">
        <title>Evolution of pathogenesis and genome organization in the Tremellales.</title>
        <authorList>
            <person name="Cuomo C."/>
            <person name="Litvintseva A."/>
            <person name="Heitman J."/>
            <person name="Chen Y."/>
            <person name="Sun S."/>
            <person name="Springer D."/>
            <person name="Dromer F."/>
            <person name="Young S."/>
            <person name="Zeng Q."/>
            <person name="Chapman S."/>
            <person name="Gujja S."/>
            <person name="Saif S."/>
            <person name="Birren B."/>
        </authorList>
    </citation>
    <scope>NUCLEOTIDE SEQUENCE</scope>
    <source>
        <strain evidence="4">CBS 10118</strain>
    </source>
</reference>
<dbReference type="InterPro" id="IPR007052">
    <property type="entry name" value="CS_dom"/>
</dbReference>
<dbReference type="PROSITE" id="PS51203">
    <property type="entry name" value="CS"/>
    <property type="match status" value="1"/>
</dbReference>
<dbReference type="GO" id="GO:0051087">
    <property type="term" value="F:protein-folding chaperone binding"/>
    <property type="evidence" value="ECO:0007669"/>
    <property type="project" value="InterPro"/>
</dbReference>
<dbReference type="VEuPathDB" id="FungiDB:I302_03324"/>
<dbReference type="InterPro" id="IPR007699">
    <property type="entry name" value="SGS_dom"/>
</dbReference>
<evidence type="ECO:0000313" key="4">
    <source>
        <dbReference type="EMBL" id="OCF28465.1"/>
    </source>
</evidence>
<dbReference type="KEGG" id="kbi:30207723"/>
<dbReference type="Pfam" id="PF05002">
    <property type="entry name" value="SGS"/>
    <property type="match status" value="1"/>
</dbReference>
<reference evidence="4" key="1">
    <citation type="submission" date="2013-07" db="EMBL/GenBank/DDBJ databases">
        <title>The Genome Sequence of Cryptococcus bestiolae CBS10118.</title>
        <authorList>
            <consortium name="The Broad Institute Genome Sequencing Platform"/>
            <person name="Cuomo C."/>
            <person name="Litvintseva A."/>
            <person name="Chen Y."/>
            <person name="Heitman J."/>
            <person name="Sun S."/>
            <person name="Springer D."/>
            <person name="Dromer F."/>
            <person name="Young S.K."/>
            <person name="Zeng Q."/>
            <person name="Gargeya S."/>
            <person name="Fitzgerald M."/>
            <person name="Abouelleil A."/>
            <person name="Alvarado L."/>
            <person name="Berlin A.M."/>
            <person name="Chapman S.B."/>
            <person name="Dewar J."/>
            <person name="Goldberg J."/>
            <person name="Griggs A."/>
            <person name="Gujja S."/>
            <person name="Hansen M."/>
            <person name="Howarth C."/>
            <person name="Imamovic A."/>
            <person name="Larimer J."/>
            <person name="McCowan C."/>
            <person name="Murphy C."/>
            <person name="Pearson M."/>
            <person name="Priest M."/>
            <person name="Roberts A."/>
            <person name="Saif S."/>
            <person name="Shea T."/>
            <person name="Sykes S."/>
            <person name="Wortman J."/>
            <person name="Nusbaum C."/>
            <person name="Birren B."/>
        </authorList>
    </citation>
    <scope>NUCLEOTIDE SEQUENCE [LARGE SCALE GENOMIC DNA]</scope>
    <source>
        <strain evidence="4">CBS 10118</strain>
    </source>
</reference>
<feature type="domain" description="CS" evidence="3">
    <location>
        <begin position="4"/>
        <end position="101"/>
    </location>
</feature>
<protein>
    <recommendedName>
        <fullName evidence="5">CS domain-containing protein</fullName>
    </recommendedName>
</protein>
<gene>
    <name evidence="4" type="ORF">I302_03324</name>
</gene>
<evidence type="ECO:0000259" key="3">
    <source>
        <dbReference type="PROSITE" id="PS51203"/>
    </source>
</evidence>
<name>A0A1B9GBT8_9TREE</name>
<feature type="region of interest" description="Disordered" evidence="1">
    <location>
        <begin position="106"/>
        <end position="155"/>
    </location>
</feature>
<evidence type="ECO:0008006" key="5">
    <source>
        <dbReference type="Google" id="ProtNLM"/>
    </source>
</evidence>
<dbReference type="PANTHER" id="PTHR45862">
    <property type="entry name" value="PROTEIN SGT1 HOMOLOG"/>
    <property type="match status" value="1"/>
</dbReference>
<dbReference type="Gene3D" id="2.60.40.790">
    <property type="match status" value="1"/>
</dbReference>
<organism evidence="4">
    <name type="scientific">Kwoniella bestiolae CBS 10118</name>
    <dbReference type="NCBI Taxonomy" id="1296100"/>
    <lineage>
        <taxon>Eukaryota</taxon>
        <taxon>Fungi</taxon>
        <taxon>Dikarya</taxon>
        <taxon>Basidiomycota</taxon>
        <taxon>Agaricomycotina</taxon>
        <taxon>Tremellomycetes</taxon>
        <taxon>Tremellales</taxon>
        <taxon>Cryptococcaceae</taxon>
        <taxon>Kwoniella</taxon>
    </lineage>
</organism>
<dbReference type="STRING" id="1296100.A0A1B9GBT8"/>
<feature type="compositionally biased region" description="Basic and acidic residues" evidence="1">
    <location>
        <begin position="139"/>
        <end position="155"/>
    </location>
</feature>
<dbReference type="PROSITE" id="PS51048">
    <property type="entry name" value="SGS"/>
    <property type="match status" value="1"/>
</dbReference>
<feature type="domain" description="SGS" evidence="2">
    <location>
        <begin position="143"/>
        <end position="239"/>
    </location>
</feature>
<accession>A0A1B9GBT8</accession>